<evidence type="ECO:0000256" key="1">
    <source>
        <dbReference type="ARBA" id="ARBA00023015"/>
    </source>
</evidence>
<dbReference type="PANTHER" id="PTHR43280">
    <property type="entry name" value="ARAC-FAMILY TRANSCRIPTIONAL REGULATOR"/>
    <property type="match status" value="1"/>
</dbReference>
<accession>A0A6L5XA16</accession>
<dbReference type="Pfam" id="PF12833">
    <property type="entry name" value="HTH_18"/>
    <property type="match status" value="1"/>
</dbReference>
<dbReference type="InterPro" id="IPR018060">
    <property type="entry name" value="HTH_AraC"/>
</dbReference>
<dbReference type="PANTHER" id="PTHR43280:SF2">
    <property type="entry name" value="HTH-TYPE TRANSCRIPTIONAL REGULATOR EXSA"/>
    <property type="match status" value="1"/>
</dbReference>
<keyword evidence="1" id="KW-0805">Transcription regulation</keyword>
<evidence type="ECO:0000313" key="6">
    <source>
        <dbReference type="Proteomes" id="UP000481852"/>
    </source>
</evidence>
<name>A0A6L5XA16_9FIRM</name>
<dbReference type="SMART" id="SM00342">
    <property type="entry name" value="HTH_ARAC"/>
    <property type="match status" value="1"/>
</dbReference>
<organism evidence="5 6">
    <name type="scientific">Porcincola intestinalis</name>
    <dbReference type="NCBI Taxonomy" id="2606632"/>
    <lineage>
        <taxon>Bacteria</taxon>
        <taxon>Bacillati</taxon>
        <taxon>Bacillota</taxon>
        <taxon>Clostridia</taxon>
        <taxon>Lachnospirales</taxon>
        <taxon>Lachnospiraceae</taxon>
        <taxon>Porcincola</taxon>
    </lineage>
</organism>
<evidence type="ECO:0000256" key="3">
    <source>
        <dbReference type="ARBA" id="ARBA00023163"/>
    </source>
</evidence>
<proteinExistence type="predicted"/>
<dbReference type="InterPro" id="IPR009057">
    <property type="entry name" value="Homeodomain-like_sf"/>
</dbReference>
<dbReference type="PROSITE" id="PS01124">
    <property type="entry name" value="HTH_ARAC_FAMILY_2"/>
    <property type="match status" value="1"/>
</dbReference>
<dbReference type="GO" id="GO:0043565">
    <property type="term" value="F:sequence-specific DNA binding"/>
    <property type="evidence" value="ECO:0007669"/>
    <property type="project" value="InterPro"/>
</dbReference>
<dbReference type="Gene3D" id="1.10.10.60">
    <property type="entry name" value="Homeodomain-like"/>
    <property type="match status" value="2"/>
</dbReference>
<reference evidence="5 6" key="1">
    <citation type="submission" date="2019-08" db="EMBL/GenBank/DDBJ databases">
        <title>In-depth cultivation of the pig gut microbiome towards novel bacterial diversity and tailored functional studies.</title>
        <authorList>
            <person name="Wylensek D."/>
            <person name="Hitch T.C.A."/>
            <person name="Clavel T."/>
        </authorList>
    </citation>
    <scope>NUCLEOTIDE SEQUENCE [LARGE SCALE GENOMIC DNA]</scope>
    <source>
        <strain evidence="5 6">Oil+RF-744-WCA-WT-11</strain>
    </source>
</reference>
<dbReference type="GO" id="GO:0003700">
    <property type="term" value="F:DNA-binding transcription factor activity"/>
    <property type="evidence" value="ECO:0007669"/>
    <property type="project" value="InterPro"/>
</dbReference>
<dbReference type="AlphaFoldDB" id="A0A6L5XA16"/>
<dbReference type="InterPro" id="IPR020449">
    <property type="entry name" value="Tscrpt_reg_AraC-type_HTH"/>
</dbReference>
<dbReference type="PRINTS" id="PR00032">
    <property type="entry name" value="HTHARAC"/>
</dbReference>
<dbReference type="EMBL" id="VULZ01000017">
    <property type="protein sequence ID" value="MSS15886.1"/>
    <property type="molecule type" value="Genomic_DNA"/>
</dbReference>
<dbReference type="InterPro" id="IPR037923">
    <property type="entry name" value="HTH-like"/>
</dbReference>
<protein>
    <submittedName>
        <fullName evidence="5">Helix-turn-helix transcriptional regulator</fullName>
    </submittedName>
</protein>
<comment type="caution">
    <text evidence="5">The sequence shown here is derived from an EMBL/GenBank/DDBJ whole genome shotgun (WGS) entry which is preliminary data.</text>
</comment>
<evidence type="ECO:0000256" key="2">
    <source>
        <dbReference type="ARBA" id="ARBA00023125"/>
    </source>
</evidence>
<keyword evidence="2" id="KW-0238">DNA-binding</keyword>
<dbReference type="SUPFAM" id="SSF51215">
    <property type="entry name" value="Regulatory protein AraC"/>
    <property type="match status" value="1"/>
</dbReference>
<gene>
    <name evidence="5" type="ORF">FYJ35_12750</name>
</gene>
<keyword evidence="6" id="KW-1185">Reference proteome</keyword>
<evidence type="ECO:0000259" key="4">
    <source>
        <dbReference type="PROSITE" id="PS01124"/>
    </source>
</evidence>
<evidence type="ECO:0000313" key="5">
    <source>
        <dbReference type="EMBL" id="MSS15886.1"/>
    </source>
</evidence>
<sequence>MITVSKVSHHTYLHVIDSRTIISEFFWWDVRRDAAMIETLNGTHETVNYRENTNLRIYDNTQFEDYPTHWHSPIEIIMPVQNNYRIEYCDQTLSLREGDVMILCPGVLHHLFPAEGRRYIIQAEINPALNLREVDSILTLFYPALLVTPEQFPDIYPKIADLVTGIMKEYSSGAPFFEASIYAMLTRILVLIGRTQAEMVNRLIYDDTRQRQYVEKFMAVCRFIDEHCTEDLTLDEAAAYAGFSKYHFTRLFRQFAGTTFSHYMNQKRIAKAEKYLADPTQSVAAVAMSCGFSSMSSFIRMFKILKGCTPSEFRKMYRPTSRNLEPW</sequence>
<keyword evidence="3" id="KW-0804">Transcription</keyword>
<feature type="domain" description="HTH araC/xylS-type" evidence="4">
    <location>
        <begin position="218"/>
        <end position="316"/>
    </location>
</feature>
<dbReference type="SUPFAM" id="SSF46689">
    <property type="entry name" value="Homeodomain-like"/>
    <property type="match status" value="2"/>
</dbReference>
<dbReference type="Proteomes" id="UP000481852">
    <property type="component" value="Unassembled WGS sequence"/>
</dbReference>